<evidence type="ECO:0000256" key="3">
    <source>
        <dbReference type="ARBA" id="ARBA00022475"/>
    </source>
</evidence>
<dbReference type="InterPro" id="IPR035906">
    <property type="entry name" value="MetI-like_sf"/>
</dbReference>
<feature type="domain" description="ABC transmembrane type-1" evidence="9">
    <location>
        <begin position="99"/>
        <end position="312"/>
    </location>
</feature>
<feature type="region of interest" description="Disordered" evidence="8">
    <location>
        <begin position="1"/>
        <end position="21"/>
    </location>
</feature>
<evidence type="ECO:0000256" key="7">
    <source>
        <dbReference type="RuleBase" id="RU363032"/>
    </source>
</evidence>
<evidence type="ECO:0000256" key="2">
    <source>
        <dbReference type="ARBA" id="ARBA00022448"/>
    </source>
</evidence>
<dbReference type="AlphaFoldDB" id="A0AAN1IEL0"/>
<feature type="transmembrane region" description="Helical" evidence="7">
    <location>
        <begin position="294"/>
        <end position="315"/>
    </location>
</feature>
<dbReference type="GO" id="GO:0055085">
    <property type="term" value="P:transmembrane transport"/>
    <property type="evidence" value="ECO:0007669"/>
    <property type="project" value="InterPro"/>
</dbReference>
<evidence type="ECO:0000256" key="1">
    <source>
        <dbReference type="ARBA" id="ARBA00004651"/>
    </source>
</evidence>
<dbReference type="SUPFAM" id="SSF161098">
    <property type="entry name" value="MetI-like"/>
    <property type="match status" value="1"/>
</dbReference>
<dbReference type="Proteomes" id="UP000232496">
    <property type="component" value="Chromosome"/>
</dbReference>
<dbReference type="Pfam" id="PF00528">
    <property type="entry name" value="BPD_transp_1"/>
    <property type="match status" value="1"/>
</dbReference>
<evidence type="ECO:0000313" key="11">
    <source>
        <dbReference type="Proteomes" id="UP000232496"/>
    </source>
</evidence>
<keyword evidence="4 7" id="KW-0812">Transmembrane</keyword>
<dbReference type="Gene3D" id="1.10.3720.10">
    <property type="entry name" value="MetI-like"/>
    <property type="match status" value="1"/>
</dbReference>
<keyword evidence="5 7" id="KW-1133">Transmembrane helix</keyword>
<gene>
    <name evidence="10" type="ORF">DRBB29_1076</name>
</gene>
<proteinExistence type="inferred from homology"/>
<protein>
    <submittedName>
        <fullName evidence="10">ABC transporter permease protein</fullName>
    </submittedName>
</protein>
<dbReference type="PANTHER" id="PTHR30193:SF1">
    <property type="entry name" value="ABC TRANSPORTER PERMEASE PROTEIN YESP-RELATED"/>
    <property type="match status" value="1"/>
</dbReference>
<evidence type="ECO:0000256" key="5">
    <source>
        <dbReference type="ARBA" id="ARBA00022989"/>
    </source>
</evidence>
<feature type="transmembrane region" description="Helical" evidence="7">
    <location>
        <begin position="184"/>
        <end position="208"/>
    </location>
</feature>
<feature type="transmembrane region" description="Helical" evidence="7">
    <location>
        <begin position="229"/>
        <end position="248"/>
    </location>
</feature>
<keyword evidence="2 7" id="KW-0813">Transport</keyword>
<keyword evidence="6 7" id="KW-0472">Membrane</keyword>
<comment type="similarity">
    <text evidence="7">Belongs to the binding-protein-dependent transport system permease family.</text>
</comment>
<evidence type="ECO:0000313" key="10">
    <source>
        <dbReference type="EMBL" id="AUE18629.1"/>
    </source>
</evidence>
<evidence type="ECO:0000256" key="6">
    <source>
        <dbReference type="ARBA" id="ARBA00023136"/>
    </source>
</evidence>
<organism evidence="10 11">
    <name type="scientific">Bifidobacterium breve</name>
    <dbReference type="NCBI Taxonomy" id="1685"/>
    <lineage>
        <taxon>Bacteria</taxon>
        <taxon>Bacillati</taxon>
        <taxon>Actinomycetota</taxon>
        <taxon>Actinomycetes</taxon>
        <taxon>Bifidobacteriales</taxon>
        <taxon>Bifidobacteriaceae</taxon>
        <taxon>Bifidobacterium</taxon>
    </lineage>
</organism>
<keyword evidence="3" id="KW-1003">Cell membrane</keyword>
<feature type="transmembrane region" description="Helical" evidence="7">
    <location>
        <begin position="260"/>
        <end position="282"/>
    </location>
</feature>
<evidence type="ECO:0000256" key="4">
    <source>
        <dbReference type="ARBA" id="ARBA00022692"/>
    </source>
</evidence>
<evidence type="ECO:0000259" key="9">
    <source>
        <dbReference type="PROSITE" id="PS50928"/>
    </source>
</evidence>
<dbReference type="EMBL" id="CP023198">
    <property type="protein sequence ID" value="AUE18629.1"/>
    <property type="molecule type" value="Genomic_DNA"/>
</dbReference>
<dbReference type="InterPro" id="IPR051393">
    <property type="entry name" value="ABC_transporter_permease"/>
</dbReference>
<dbReference type="SUPFAM" id="SSF160964">
    <property type="entry name" value="MalF N-terminal region-like"/>
    <property type="match status" value="1"/>
</dbReference>
<dbReference type="RefSeq" id="WP_232783500.1">
    <property type="nucleotide sequence ID" value="NZ_CAXSRR010000008.1"/>
</dbReference>
<name>A0AAN1IEL0_BIFBR</name>
<dbReference type="InterPro" id="IPR000515">
    <property type="entry name" value="MetI-like"/>
</dbReference>
<feature type="transmembrane region" description="Helical" evidence="7">
    <location>
        <begin position="35"/>
        <end position="61"/>
    </location>
</feature>
<dbReference type="PANTHER" id="PTHR30193">
    <property type="entry name" value="ABC TRANSPORTER PERMEASE PROTEIN"/>
    <property type="match status" value="1"/>
</dbReference>
<dbReference type="GO" id="GO:0005886">
    <property type="term" value="C:plasma membrane"/>
    <property type="evidence" value="ECO:0007669"/>
    <property type="project" value="UniProtKB-SubCell"/>
</dbReference>
<accession>A0AAN1IEL0</accession>
<sequence>MSAVTQMATRPGEAAAASSPSAPSRRRKLNLTRKVADNIAGFVFLIPWIIGMVVLVLGPFVTSLYLSFTNYDLFTKSDWIGLQNYIDLFTKDSKFIKSLIVTFTYVLVSVPLRLIVALALAVLLNRKMRGLTFYRSVFYLPSMLGGSVGIAVLWRQVFGGDGIINQILAFLGIDGPNWIADPKYALMTIIALAIWQFGSPMVIFLAALRNVPKELEEAAAIDGADKTRTFFSVVLPCITPIVFFNLVMQMITAFQAFTPSYIISGGTGGPVNSTLFYSLYLYQQAFSYFKMGYASAMAWILVGVIGVFTAIIFVSSKKWVFYGDE</sequence>
<dbReference type="PROSITE" id="PS50928">
    <property type="entry name" value="ABC_TM1"/>
    <property type="match status" value="1"/>
</dbReference>
<comment type="subcellular location">
    <subcellularLocation>
        <location evidence="1 7">Cell membrane</location>
        <topology evidence="1 7">Multi-pass membrane protein</topology>
    </subcellularLocation>
</comment>
<dbReference type="CDD" id="cd06261">
    <property type="entry name" value="TM_PBP2"/>
    <property type="match status" value="1"/>
</dbReference>
<reference evidence="10 11" key="1">
    <citation type="submission" date="2017-09" db="EMBL/GenBank/DDBJ databases">
        <title>Comparative genomics and methylome analysis of the gut commensal Bifidobacterium breve.</title>
        <authorList>
            <person name="Bottacini F."/>
            <person name="Morrissey R."/>
            <person name="Roberts R.J."/>
            <person name="James K."/>
            <person name="van Breen J."/>
            <person name="Egan M."/>
            <person name="Lambert J."/>
            <person name="van Limpt K."/>
            <person name="Stanton C."/>
            <person name="Knol J."/>
            <person name="O' Connell Motherway M."/>
            <person name="van Sinderen D."/>
        </authorList>
    </citation>
    <scope>NUCLEOTIDE SEQUENCE [LARGE SCALE GENOMIC DNA]</scope>
    <source>
        <strain evidence="10 11">DRBB29</strain>
    </source>
</reference>
<evidence type="ECO:0000256" key="8">
    <source>
        <dbReference type="SAM" id="MobiDB-lite"/>
    </source>
</evidence>
<feature type="transmembrane region" description="Helical" evidence="7">
    <location>
        <begin position="99"/>
        <end position="124"/>
    </location>
</feature>
<feature type="transmembrane region" description="Helical" evidence="7">
    <location>
        <begin position="136"/>
        <end position="154"/>
    </location>
</feature>